<dbReference type="Gene3D" id="3.30.43.10">
    <property type="entry name" value="Uridine Diphospho-n-acetylenolpyruvylglucosamine Reductase, domain 2"/>
    <property type="match status" value="1"/>
</dbReference>
<dbReference type="InterPro" id="IPR010031">
    <property type="entry name" value="FAD_lactone_oxidase-like"/>
</dbReference>
<dbReference type="Pfam" id="PF04030">
    <property type="entry name" value="ALO"/>
    <property type="match status" value="1"/>
</dbReference>
<evidence type="ECO:0000256" key="1">
    <source>
        <dbReference type="ARBA" id="ARBA00023002"/>
    </source>
</evidence>
<dbReference type="EMBL" id="JBIMSO010000129">
    <property type="protein sequence ID" value="MFH5211584.1"/>
    <property type="molecule type" value="Genomic_DNA"/>
</dbReference>
<comment type="caution">
    <text evidence="3">The sequence shown here is derived from an EMBL/GenBank/DDBJ whole genome shotgun (WGS) entry which is preliminary data.</text>
</comment>
<dbReference type="InterPro" id="IPR006094">
    <property type="entry name" value="Oxid_FAD_bind_N"/>
</dbReference>
<reference evidence="3 4" key="1">
    <citation type="submission" date="2024-10" db="EMBL/GenBank/DDBJ databases">
        <authorList>
            <person name="Riesco R."/>
        </authorList>
    </citation>
    <scope>NUCLEOTIDE SEQUENCE [LARGE SCALE GENOMIC DNA]</scope>
    <source>
        <strain evidence="3 4">NCIMB 15449</strain>
    </source>
</reference>
<dbReference type="PANTHER" id="PTHR43762">
    <property type="entry name" value="L-GULONOLACTONE OXIDASE"/>
    <property type="match status" value="1"/>
</dbReference>
<feature type="domain" description="FAD-binding PCMH-type" evidence="2">
    <location>
        <begin position="19"/>
        <end position="189"/>
    </location>
</feature>
<evidence type="ECO:0000313" key="3">
    <source>
        <dbReference type="EMBL" id="MFH5211584.1"/>
    </source>
</evidence>
<proteinExistence type="predicted"/>
<name>A0ABW7JUR0_9NOCA</name>
<dbReference type="Gene3D" id="3.30.465.10">
    <property type="match status" value="1"/>
</dbReference>
<accession>A0ABW7JUR0</accession>
<dbReference type="PANTHER" id="PTHR43762:SF1">
    <property type="entry name" value="D-ARABINONO-1,4-LACTONE OXIDASE"/>
    <property type="match status" value="1"/>
</dbReference>
<dbReference type="Gene3D" id="3.30.70.2520">
    <property type="match status" value="1"/>
</dbReference>
<dbReference type="RefSeq" id="WP_395118184.1">
    <property type="nucleotide sequence ID" value="NZ_JBIMSO010000129.1"/>
</dbReference>
<dbReference type="InterPro" id="IPR036318">
    <property type="entry name" value="FAD-bd_PCMH-like_sf"/>
</dbReference>
<dbReference type="Gene3D" id="1.10.45.10">
    <property type="entry name" value="Vanillyl-alcohol Oxidase, Chain A, domain 4"/>
    <property type="match status" value="1"/>
</dbReference>
<dbReference type="Proteomes" id="UP001609175">
    <property type="component" value="Unassembled WGS sequence"/>
</dbReference>
<dbReference type="InterPro" id="IPR007173">
    <property type="entry name" value="ALO_C"/>
</dbReference>
<dbReference type="InterPro" id="IPR016166">
    <property type="entry name" value="FAD-bd_PCMH"/>
</dbReference>
<organism evidence="3 4">
    <name type="scientific">Antrihabitans spumae</name>
    <dbReference type="NCBI Taxonomy" id="3373370"/>
    <lineage>
        <taxon>Bacteria</taxon>
        <taxon>Bacillati</taxon>
        <taxon>Actinomycetota</taxon>
        <taxon>Actinomycetes</taxon>
        <taxon>Mycobacteriales</taxon>
        <taxon>Nocardiaceae</taxon>
        <taxon>Antrihabitans</taxon>
    </lineage>
</organism>
<dbReference type="InterPro" id="IPR016169">
    <property type="entry name" value="FAD-bd_PCMH_sub2"/>
</dbReference>
<gene>
    <name evidence="3" type="ORF">ACHIPZ_25770</name>
</gene>
<protein>
    <submittedName>
        <fullName evidence="3">D-arabinono-1,4-lactone oxidase</fullName>
    </submittedName>
</protein>
<dbReference type="Pfam" id="PF01565">
    <property type="entry name" value="FAD_binding_4"/>
    <property type="match status" value="1"/>
</dbReference>
<dbReference type="SUPFAM" id="SSF56176">
    <property type="entry name" value="FAD-binding/transporter-associated domain-like"/>
    <property type="match status" value="1"/>
</dbReference>
<dbReference type="InterPro" id="IPR016171">
    <property type="entry name" value="Vanillyl_alc_oxidase_C-sub2"/>
</dbReference>
<dbReference type="PROSITE" id="PS51387">
    <property type="entry name" value="FAD_PCMH"/>
    <property type="match status" value="1"/>
</dbReference>
<dbReference type="InterPro" id="IPR016167">
    <property type="entry name" value="FAD-bd_PCMH_sub1"/>
</dbReference>
<dbReference type="NCBIfam" id="TIGR01679">
    <property type="entry name" value="bact_FAD_ox"/>
    <property type="match status" value="1"/>
</dbReference>
<sequence length="448" mass="49321">MTAPTEALPSSWHNWSGRLTAQPSRVIEPRDSAAVAAAVKDAARAGLRVKAAGSGHSFSEIAVPDDVSLRLTHLDGIIDCDESTGLVTVAAGTPLYRLNQALAERGLALENMGDIDRQTISGATATSTHGTGAKFGSISTQIRRLEIVLADGSIVTCSPTERPELFSAARVGLGALGIVTAVTLQCVPAFALHVVEETMSLDRAVEELDSFVDDNDHFEFFWFPHSRLASTHRTTRLPGNAPLQPISQRRSKFDDDFLADVVFERLLRFGSRYQRTIPAITRAGARALGGRDFTDMSHNAFASKRDIRFNEGEYAIAREDAVDVLREIRRWTESHDEKISFPLEVRFVAADDIPLAPTYQRDTCYIAFHQYHRMQYATYFGALEGIFGAVGGRPHWGKMHSLSADELRSLYPQFDTFVAMRDKVDPTGVFTNSYLNRTLGAPSNGSQR</sequence>
<dbReference type="PIRSF" id="PIRSF000136">
    <property type="entry name" value="LGO_GLO"/>
    <property type="match status" value="1"/>
</dbReference>
<evidence type="ECO:0000259" key="2">
    <source>
        <dbReference type="PROSITE" id="PS51387"/>
    </source>
</evidence>
<keyword evidence="1" id="KW-0560">Oxidoreductase</keyword>
<evidence type="ECO:0000313" key="4">
    <source>
        <dbReference type="Proteomes" id="UP001609175"/>
    </source>
</evidence>